<name>A0A1G6WQC0_9ACTN</name>
<comment type="subcellular location">
    <subcellularLocation>
        <location evidence="2">Cell membrane</location>
    </subcellularLocation>
    <subcellularLocation>
        <location evidence="3">Membrane raft</location>
        <topology evidence="3">Multi-pass membrane protein</topology>
    </subcellularLocation>
</comment>
<sequence length="520" mass="55859">MMRQLSWSAVDDDDPRLLQAAFALLVTLDLAFRIQGGARWDLVSWPVFAVVLLAVVTAATLLLPWDRMPSVMLGVLAVLDIAVIGTGRLSPEGSSIAILLLLPALWLGRYGAVRGAVVCFLAVGLFQALPGLVYGELAGANLSRSVLPALVAVGATVAKASAVQAIGRQQRMSDAIFDTVDVGLVLLGRDGTYERMNRRHEEFMRVGYPDGHDGVAGQTGAVFEEDGSTPLARELTPTFRAMTGEEFDDCRLWIGTDPRNRRAISVSARTVRDEQGDFAGAVLAYKDVTDFMGALRVKDEFVASVSHELRTPLTSITGYVQILQERDDLPEQAASQLGVVARNGDRLLRLIGDLLHAAQADASGPQLERSHTDLAVIVRDSVEAASPAAEAAGVVLELTAPPRLPMCADPRRIGQVVDNLLSNAVKYSHRDGRVQVSLALDGDRAQLEVQDGGIGISSADRDRLFTRFFRTRSAAESTIPGVGLGLSITKEIVEAHGGRIEVESVLGTGSVFRVRLPLER</sequence>
<dbReference type="GO" id="GO:0045121">
    <property type="term" value="C:membrane raft"/>
    <property type="evidence" value="ECO:0007669"/>
    <property type="project" value="UniProtKB-SubCell"/>
</dbReference>
<evidence type="ECO:0000256" key="1">
    <source>
        <dbReference type="ARBA" id="ARBA00000085"/>
    </source>
</evidence>
<dbReference type="InterPro" id="IPR003594">
    <property type="entry name" value="HATPase_dom"/>
</dbReference>
<dbReference type="InterPro" id="IPR005467">
    <property type="entry name" value="His_kinase_dom"/>
</dbReference>
<dbReference type="PANTHER" id="PTHR43711">
    <property type="entry name" value="TWO-COMPONENT HISTIDINE KINASE"/>
    <property type="match status" value="1"/>
</dbReference>
<proteinExistence type="predicted"/>
<evidence type="ECO:0000256" key="3">
    <source>
        <dbReference type="ARBA" id="ARBA00004314"/>
    </source>
</evidence>
<dbReference type="Pfam" id="PF00512">
    <property type="entry name" value="HisKA"/>
    <property type="match status" value="1"/>
</dbReference>
<dbReference type="Gene3D" id="1.10.287.130">
    <property type="match status" value="1"/>
</dbReference>
<keyword evidence="8" id="KW-0547">Nucleotide-binding</keyword>
<dbReference type="InterPro" id="IPR036097">
    <property type="entry name" value="HisK_dim/P_sf"/>
</dbReference>
<dbReference type="RefSeq" id="WP_090859231.1">
    <property type="nucleotide sequence ID" value="NZ_FMZM01000010.1"/>
</dbReference>
<dbReference type="SUPFAM" id="SSF55785">
    <property type="entry name" value="PYP-like sensor domain (PAS domain)"/>
    <property type="match status" value="1"/>
</dbReference>
<evidence type="ECO:0000256" key="5">
    <source>
        <dbReference type="ARBA" id="ARBA00022475"/>
    </source>
</evidence>
<dbReference type="Pfam" id="PF02518">
    <property type="entry name" value="HATPase_c"/>
    <property type="match status" value="1"/>
</dbReference>
<dbReference type="PANTHER" id="PTHR43711:SF1">
    <property type="entry name" value="HISTIDINE KINASE 1"/>
    <property type="match status" value="1"/>
</dbReference>
<evidence type="ECO:0000256" key="9">
    <source>
        <dbReference type="ARBA" id="ARBA00022777"/>
    </source>
</evidence>
<dbReference type="PRINTS" id="PR00344">
    <property type="entry name" value="BCTRLSENSOR"/>
</dbReference>
<dbReference type="Proteomes" id="UP000199034">
    <property type="component" value="Unassembled WGS sequence"/>
</dbReference>
<evidence type="ECO:0000256" key="11">
    <source>
        <dbReference type="ARBA" id="ARBA00023012"/>
    </source>
</evidence>
<evidence type="ECO:0000256" key="4">
    <source>
        <dbReference type="ARBA" id="ARBA00012438"/>
    </source>
</evidence>
<dbReference type="Gene3D" id="3.30.450.20">
    <property type="entry name" value="PAS domain"/>
    <property type="match status" value="1"/>
</dbReference>
<keyword evidence="9" id="KW-0418">Kinase</keyword>
<dbReference type="InterPro" id="IPR035965">
    <property type="entry name" value="PAS-like_dom_sf"/>
</dbReference>
<keyword evidence="15" id="KW-1185">Reference proteome</keyword>
<dbReference type="InterPro" id="IPR003661">
    <property type="entry name" value="HisK_dim/P_dom"/>
</dbReference>
<keyword evidence="10" id="KW-0067">ATP-binding</keyword>
<keyword evidence="11" id="KW-0902">Two-component regulatory system</keyword>
<dbReference type="AlphaFoldDB" id="A0A1G6WQC0"/>
<protein>
    <recommendedName>
        <fullName evidence="4">histidine kinase</fullName>
        <ecNumber evidence="4">2.7.13.3</ecNumber>
    </recommendedName>
</protein>
<dbReference type="STRING" id="1045774.SAMN05421872_11026"/>
<keyword evidence="7" id="KW-0808">Transferase</keyword>
<evidence type="ECO:0000256" key="8">
    <source>
        <dbReference type="ARBA" id="ARBA00022741"/>
    </source>
</evidence>
<dbReference type="FunFam" id="3.30.565.10:FF:000023">
    <property type="entry name" value="PAS domain-containing sensor histidine kinase"/>
    <property type="match status" value="1"/>
</dbReference>
<comment type="catalytic activity">
    <reaction evidence="1">
        <text>ATP + protein L-histidine = ADP + protein N-phospho-L-histidine.</text>
        <dbReference type="EC" id="2.7.13.3"/>
    </reaction>
</comment>
<feature type="domain" description="Histidine kinase" evidence="13">
    <location>
        <begin position="304"/>
        <end position="520"/>
    </location>
</feature>
<dbReference type="InterPro" id="IPR004358">
    <property type="entry name" value="Sig_transdc_His_kin-like_C"/>
</dbReference>
<keyword evidence="12" id="KW-0472">Membrane</keyword>
<dbReference type="InterPro" id="IPR036890">
    <property type="entry name" value="HATPase_C_sf"/>
</dbReference>
<dbReference type="PROSITE" id="PS50109">
    <property type="entry name" value="HIS_KIN"/>
    <property type="match status" value="1"/>
</dbReference>
<reference evidence="14 15" key="1">
    <citation type="submission" date="2016-10" db="EMBL/GenBank/DDBJ databases">
        <authorList>
            <person name="de Groot N.N."/>
        </authorList>
    </citation>
    <scope>NUCLEOTIDE SEQUENCE [LARGE SCALE GENOMIC DNA]</scope>
    <source>
        <strain evidence="14 15">CGMCC 4.6858</strain>
    </source>
</reference>
<gene>
    <name evidence="14" type="ORF">SAMN05421872_11026</name>
</gene>
<dbReference type="EMBL" id="FMZM01000010">
    <property type="protein sequence ID" value="SDD68058.1"/>
    <property type="molecule type" value="Genomic_DNA"/>
</dbReference>
<dbReference type="EC" id="2.7.13.3" evidence="4"/>
<evidence type="ECO:0000256" key="10">
    <source>
        <dbReference type="ARBA" id="ARBA00022840"/>
    </source>
</evidence>
<evidence type="ECO:0000313" key="14">
    <source>
        <dbReference type="EMBL" id="SDD68058.1"/>
    </source>
</evidence>
<dbReference type="SMART" id="SM00388">
    <property type="entry name" value="HisKA"/>
    <property type="match status" value="1"/>
</dbReference>
<dbReference type="SUPFAM" id="SSF47384">
    <property type="entry name" value="Homodimeric domain of signal transducing histidine kinase"/>
    <property type="match status" value="1"/>
</dbReference>
<dbReference type="SUPFAM" id="SSF55874">
    <property type="entry name" value="ATPase domain of HSP90 chaperone/DNA topoisomerase II/histidine kinase"/>
    <property type="match status" value="1"/>
</dbReference>
<dbReference type="Gene3D" id="3.30.565.10">
    <property type="entry name" value="Histidine kinase-like ATPase, C-terminal domain"/>
    <property type="match status" value="1"/>
</dbReference>
<dbReference type="GO" id="GO:0000155">
    <property type="term" value="F:phosphorelay sensor kinase activity"/>
    <property type="evidence" value="ECO:0007669"/>
    <property type="project" value="InterPro"/>
</dbReference>
<organism evidence="14 15">
    <name type="scientific">Nocardioides lianchengensis</name>
    <dbReference type="NCBI Taxonomy" id="1045774"/>
    <lineage>
        <taxon>Bacteria</taxon>
        <taxon>Bacillati</taxon>
        <taxon>Actinomycetota</taxon>
        <taxon>Actinomycetes</taxon>
        <taxon>Propionibacteriales</taxon>
        <taxon>Nocardioidaceae</taxon>
        <taxon>Nocardioides</taxon>
    </lineage>
</organism>
<accession>A0A1G6WQC0</accession>
<evidence type="ECO:0000313" key="15">
    <source>
        <dbReference type="Proteomes" id="UP000199034"/>
    </source>
</evidence>
<dbReference type="OrthoDB" id="3272969at2"/>
<dbReference type="GO" id="GO:0005524">
    <property type="term" value="F:ATP binding"/>
    <property type="evidence" value="ECO:0007669"/>
    <property type="project" value="UniProtKB-KW"/>
</dbReference>
<keyword evidence="5" id="KW-1003">Cell membrane</keyword>
<dbReference type="InterPro" id="IPR050736">
    <property type="entry name" value="Sensor_HK_Regulatory"/>
</dbReference>
<dbReference type="CDD" id="cd00075">
    <property type="entry name" value="HATPase"/>
    <property type="match status" value="1"/>
</dbReference>
<dbReference type="CDD" id="cd00082">
    <property type="entry name" value="HisKA"/>
    <property type="match status" value="1"/>
</dbReference>
<evidence type="ECO:0000256" key="2">
    <source>
        <dbReference type="ARBA" id="ARBA00004236"/>
    </source>
</evidence>
<dbReference type="FunFam" id="1.10.287.130:FF:000001">
    <property type="entry name" value="Two-component sensor histidine kinase"/>
    <property type="match status" value="1"/>
</dbReference>
<keyword evidence="6" id="KW-0597">Phosphoprotein</keyword>
<dbReference type="SMART" id="SM00387">
    <property type="entry name" value="HATPase_c"/>
    <property type="match status" value="1"/>
</dbReference>
<evidence type="ECO:0000256" key="7">
    <source>
        <dbReference type="ARBA" id="ARBA00022679"/>
    </source>
</evidence>
<dbReference type="GO" id="GO:0005886">
    <property type="term" value="C:plasma membrane"/>
    <property type="evidence" value="ECO:0007669"/>
    <property type="project" value="UniProtKB-SubCell"/>
</dbReference>
<evidence type="ECO:0000256" key="6">
    <source>
        <dbReference type="ARBA" id="ARBA00022553"/>
    </source>
</evidence>
<evidence type="ECO:0000259" key="13">
    <source>
        <dbReference type="PROSITE" id="PS50109"/>
    </source>
</evidence>
<evidence type="ECO:0000256" key="12">
    <source>
        <dbReference type="ARBA" id="ARBA00023136"/>
    </source>
</evidence>